<reference evidence="4" key="1">
    <citation type="journal article" date="2011" name="Plant Cell">
        <title>Transcriptional programming and functional interactions within the Phytophthora sojae RXLR effector repertoire.</title>
        <authorList>
            <person name="Wang Q."/>
            <person name="Han C."/>
            <person name="Ferreira A.O."/>
            <person name="Yu X."/>
            <person name="Ye W."/>
            <person name="Tripathy S."/>
            <person name="Kale S.D."/>
            <person name="Gu B."/>
            <person name="Sheng Y."/>
            <person name="Sui Y."/>
            <person name="Wang X."/>
            <person name="Zhang Z."/>
            <person name="Cheng B."/>
            <person name="Dong S."/>
            <person name="Shan W."/>
            <person name="Zheng X."/>
            <person name="Dou D."/>
            <person name="Tyler B.M."/>
            <person name="Wang Y."/>
        </authorList>
    </citation>
    <scope>NUCLEOTIDE SEQUENCE</scope>
    <source>
        <strain evidence="2">P7064</strain>
        <strain evidence="3">P7074</strain>
        <strain evidence="4">P7076</strain>
    </source>
</reference>
<gene>
    <name evidence="4" type="primary">Avh</name>
</gene>
<evidence type="ECO:0000313" key="3">
    <source>
        <dbReference type="EMBL" id="AEK81351.1"/>
    </source>
</evidence>
<accession>E0W589</accession>
<dbReference type="AlphaFoldDB" id="E0W589"/>
<dbReference type="HOGENOM" id="CLU_2113800_0_0_1"/>
<evidence type="ECO:0000256" key="1">
    <source>
        <dbReference type="SAM" id="SignalP"/>
    </source>
</evidence>
<name>E0W589_PHYSO</name>
<dbReference type="VEuPathDB" id="FungiDB:PHYSODRAFT_529535"/>
<evidence type="ECO:0000313" key="4">
    <source>
        <dbReference type="EMBL" id="AEK81352.1"/>
    </source>
</evidence>
<feature type="signal peptide" evidence="1">
    <location>
        <begin position="1"/>
        <end position="23"/>
    </location>
</feature>
<dbReference type="EMBL" id="JN254537">
    <property type="protein sequence ID" value="AEK81350.1"/>
    <property type="molecule type" value="Genomic_DNA"/>
</dbReference>
<protein>
    <submittedName>
        <fullName evidence="4">Avh448</fullName>
    </submittedName>
</protein>
<dbReference type="EMBL" id="JN254539">
    <property type="protein sequence ID" value="AEK81352.1"/>
    <property type="molecule type" value="Genomic_DNA"/>
</dbReference>
<dbReference type="PROSITE" id="PS51257">
    <property type="entry name" value="PROKAR_LIPOPROTEIN"/>
    <property type="match status" value="1"/>
</dbReference>
<organism evidence="4">
    <name type="scientific">Phytophthora sojae</name>
    <name type="common">Soybean stem and root rot agent</name>
    <name type="synonym">Phytophthora megasperma f. sp. glycines</name>
    <dbReference type="NCBI Taxonomy" id="67593"/>
    <lineage>
        <taxon>Eukaryota</taxon>
        <taxon>Sar</taxon>
        <taxon>Stramenopiles</taxon>
        <taxon>Oomycota</taxon>
        <taxon>Peronosporomycetes</taxon>
        <taxon>Peronosporales</taxon>
        <taxon>Peronosporaceae</taxon>
        <taxon>Phytophthora</taxon>
    </lineage>
</organism>
<keyword evidence="1" id="KW-0732">Signal</keyword>
<feature type="chain" id="PRO_5007652841" evidence="1">
    <location>
        <begin position="24"/>
        <end position="115"/>
    </location>
</feature>
<evidence type="ECO:0000313" key="2">
    <source>
        <dbReference type="EMBL" id="AEK81350.1"/>
    </source>
</evidence>
<proteinExistence type="predicted"/>
<dbReference type="EMBL" id="JN254538">
    <property type="protein sequence ID" value="AEK81351.1"/>
    <property type="molecule type" value="Genomic_DNA"/>
</dbReference>
<sequence>MRFGHLLLVGGSALLAVSCDATAASTANQVPSSRRLRTEVKKLPASYIQGLMHNDDQLKTALNAWKQGKVTTKGLAESLDLSQNKIKWIRRIRNRKKIDEEILLQMFRARMGQSP</sequence>